<dbReference type="InterPro" id="IPR001214">
    <property type="entry name" value="SET_dom"/>
</dbReference>
<dbReference type="CDD" id="cd20071">
    <property type="entry name" value="SET_SMYD"/>
    <property type="match status" value="1"/>
</dbReference>
<dbReference type="PANTHER" id="PTHR47643:SF2">
    <property type="entry name" value="TPR DOMAIN PROTEIN (AFU_ORTHOLOGUE AFUA_5G12710)"/>
    <property type="match status" value="1"/>
</dbReference>
<evidence type="ECO:0000313" key="2">
    <source>
        <dbReference type="EMBL" id="OXA45858.1"/>
    </source>
</evidence>
<proteinExistence type="predicted"/>
<sequence length="502" mass="57297">ANQYYSRSEFGAAFRTYTNALEVSPSRIDLLSNRAAASIQLGFWDRALQDTELVLQTNPTHKKCLYRKIKALWGLNRYKDAFNFLKENESHVEGIDLDQATKLVQQSLGHYDIAEMYTLDREKRHDIAEYFGPVEIKRISGKGRGLVVKEKINMGQLIMCSKAFEIAFDQDTIHFRGQNEIPDTTEWDNSNTCEGRVFEKLKMDASLRPQIQKLYSGDDTDSQSKPWKTDDDLTKGLHSVMKFNSFRCEENLSASTAGGKNLCALWILPSYFNHSCIDSNAYYQLFGDMMFVRAVKKIREGEEVTITYWPVNHPARREVIAARNFMCECRLCQLERKDEEEGSPVPAKISNLLKLIRQNFNSGNPNLDISLECVRKIAALRPELQRDLNVALLSPEVDALLKLTRICEKSIFILEAMHSVCANNALVFSSPFQSQNLARCYTGEKDAANVRKWWRVFKRDVLAAHGDFTQGVKINELGLHADEIEFYEKLEADPNAKLASIS</sequence>
<dbReference type="PANTHER" id="PTHR47643">
    <property type="entry name" value="TPR DOMAIN PROTEIN (AFU_ORTHOLOGUE AFUA_5G12710)"/>
    <property type="match status" value="1"/>
</dbReference>
<dbReference type="STRING" id="158441.A0A226DLI6"/>
<dbReference type="GO" id="GO:0008276">
    <property type="term" value="F:protein methyltransferase activity"/>
    <property type="evidence" value="ECO:0007669"/>
    <property type="project" value="UniProtKB-ARBA"/>
</dbReference>
<accession>A0A226DLI6</accession>
<dbReference type="EMBL" id="LNIX01000016">
    <property type="protein sequence ID" value="OXA45858.1"/>
    <property type="molecule type" value="Genomic_DNA"/>
</dbReference>
<protein>
    <submittedName>
        <fullName evidence="2">Small glutamine-rich tetratricopeptide repeat-containing protein 2</fullName>
    </submittedName>
</protein>
<dbReference type="SUPFAM" id="SSF82199">
    <property type="entry name" value="SET domain"/>
    <property type="match status" value="1"/>
</dbReference>
<name>A0A226DLI6_FOLCA</name>
<dbReference type="Gene3D" id="2.170.270.10">
    <property type="entry name" value="SET domain"/>
    <property type="match status" value="1"/>
</dbReference>
<dbReference type="SUPFAM" id="SSF48452">
    <property type="entry name" value="TPR-like"/>
    <property type="match status" value="1"/>
</dbReference>
<dbReference type="InterPro" id="IPR053209">
    <property type="entry name" value="Gramillin-biosynth_MTr"/>
</dbReference>
<feature type="non-terminal residue" evidence="2">
    <location>
        <position position="1"/>
    </location>
</feature>
<evidence type="ECO:0000259" key="1">
    <source>
        <dbReference type="PROSITE" id="PS50280"/>
    </source>
</evidence>
<dbReference type="SMART" id="SM00317">
    <property type="entry name" value="SET"/>
    <property type="match status" value="1"/>
</dbReference>
<dbReference type="OrthoDB" id="5945798at2759"/>
<dbReference type="Proteomes" id="UP000198287">
    <property type="component" value="Unassembled WGS sequence"/>
</dbReference>
<dbReference type="InterPro" id="IPR011990">
    <property type="entry name" value="TPR-like_helical_dom_sf"/>
</dbReference>
<gene>
    <name evidence="2" type="ORF">Fcan01_18948</name>
</gene>
<dbReference type="Gene3D" id="1.25.40.10">
    <property type="entry name" value="Tetratricopeptide repeat domain"/>
    <property type="match status" value="1"/>
</dbReference>
<keyword evidence="3" id="KW-1185">Reference proteome</keyword>
<comment type="caution">
    <text evidence="2">The sequence shown here is derived from an EMBL/GenBank/DDBJ whole genome shotgun (WGS) entry which is preliminary data.</text>
</comment>
<reference evidence="2 3" key="1">
    <citation type="submission" date="2015-12" db="EMBL/GenBank/DDBJ databases">
        <title>The genome of Folsomia candida.</title>
        <authorList>
            <person name="Faddeeva A."/>
            <person name="Derks M.F."/>
            <person name="Anvar Y."/>
            <person name="Smit S."/>
            <person name="Van Straalen N."/>
            <person name="Roelofs D."/>
        </authorList>
    </citation>
    <scope>NUCLEOTIDE SEQUENCE [LARGE SCALE GENOMIC DNA]</scope>
    <source>
        <strain evidence="2 3">VU population</strain>
        <tissue evidence="2">Whole body</tissue>
    </source>
</reference>
<organism evidence="2 3">
    <name type="scientific">Folsomia candida</name>
    <name type="common">Springtail</name>
    <dbReference type="NCBI Taxonomy" id="158441"/>
    <lineage>
        <taxon>Eukaryota</taxon>
        <taxon>Metazoa</taxon>
        <taxon>Ecdysozoa</taxon>
        <taxon>Arthropoda</taxon>
        <taxon>Hexapoda</taxon>
        <taxon>Collembola</taxon>
        <taxon>Entomobryomorpha</taxon>
        <taxon>Isotomoidea</taxon>
        <taxon>Isotomidae</taxon>
        <taxon>Proisotominae</taxon>
        <taxon>Folsomia</taxon>
    </lineage>
</organism>
<feature type="domain" description="SET" evidence="1">
    <location>
        <begin position="132"/>
        <end position="309"/>
    </location>
</feature>
<evidence type="ECO:0000313" key="3">
    <source>
        <dbReference type="Proteomes" id="UP000198287"/>
    </source>
</evidence>
<dbReference type="GO" id="GO:0008170">
    <property type="term" value="F:N-methyltransferase activity"/>
    <property type="evidence" value="ECO:0007669"/>
    <property type="project" value="UniProtKB-ARBA"/>
</dbReference>
<dbReference type="GO" id="GO:0008757">
    <property type="term" value="F:S-adenosylmethionine-dependent methyltransferase activity"/>
    <property type="evidence" value="ECO:0007669"/>
    <property type="project" value="UniProtKB-ARBA"/>
</dbReference>
<dbReference type="AlphaFoldDB" id="A0A226DLI6"/>
<dbReference type="PROSITE" id="PS50280">
    <property type="entry name" value="SET"/>
    <property type="match status" value="1"/>
</dbReference>
<dbReference type="InterPro" id="IPR046341">
    <property type="entry name" value="SET_dom_sf"/>
</dbReference>
<dbReference type="Pfam" id="PF00856">
    <property type="entry name" value="SET"/>
    <property type="match status" value="1"/>
</dbReference>